<proteinExistence type="predicted"/>
<evidence type="ECO:0000313" key="2">
    <source>
        <dbReference type="WBParaSite" id="PS1159_v2.g2439.t1"/>
    </source>
</evidence>
<dbReference type="Proteomes" id="UP000887580">
    <property type="component" value="Unplaced"/>
</dbReference>
<organism evidence="1 2">
    <name type="scientific">Panagrolaimus sp. PS1159</name>
    <dbReference type="NCBI Taxonomy" id="55785"/>
    <lineage>
        <taxon>Eukaryota</taxon>
        <taxon>Metazoa</taxon>
        <taxon>Ecdysozoa</taxon>
        <taxon>Nematoda</taxon>
        <taxon>Chromadorea</taxon>
        <taxon>Rhabditida</taxon>
        <taxon>Tylenchina</taxon>
        <taxon>Panagrolaimomorpha</taxon>
        <taxon>Panagrolaimoidea</taxon>
        <taxon>Panagrolaimidae</taxon>
        <taxon>Panagrolaimus</taxon>
    </lineage>
</organism>
<reference evidence="2" key="1">
    <citation type="submission" date="2022-11" db="UniProtKB">
        <authorList>
            <consortium name="WormBaseParasite"/>
        </authorList>
    </citation>
    <scope>IDENTIFICATION</scope>
</reference>
<accession>A0AC35G6L6</accession>
<name>A0AC35G6L6_9BILA</name>
<sequence>MDQSRHLLINGVVLNGRPDFLKPLDEQHHRIQKGFETGELEVRTNDETIRNLSTKLSNPAILDVEFASIPQKRISAGASTSQLPENLS</sequence>
<protein>
    <submittedName>
        <fullName evidence="2">Uncharacterized protein</fullName>
    </submittedName>
</protein>
<evidence type="ECO:0000313" key="1">
    <source>
        <dbReference type="Proteomes" id="UP000887580"/>
    </source>
</evidence>
<dbReference type="WBParaSite" id="PS1159_v2.g2439.t1">
    <property type="protein sequence ID" value="PS1159_v2.g2439.t1"/>
    <property type="gene ID" value="PS1159_v2.g2439"/>
</dbReference>